<comment type="caution">
    <text evidence="1">The sequence shown here is derived from an EMBL/GenBank/DDBJ whole genome shotgun (WGS) entry which is preliminary data.</text>
</comment>
<organism evidence="1 2">
    <name type="scientific">Frankliniella fusca</name>
    <dbReference type="NCBI Taxonomy" id="407009"/>
    <lineage>
        <taxon>Eukaryota</taxon>
        <taxon>Metazoa</taxon>
        <taxon>Ecdysozoa</taxon>
        <taxon>Arthropoda</taxon>
        <taxon>Hexapoda</taxon>
        <taxon>Insecta</taxon>
        <taxon>Pterygota</taxon>
        <taxon>Neoptera</taxon>
        <taxon>Paraneoptera</taxon>
        <taxon>Thysanoptera</taxon>
        <taxon>Terebrantia</taxon>
        <taxon>Thripoidea</taxon>
        <taxon>Thripidae</taxon>
        <taxon>Frankliniella</taxon>
    </lineage>
</organism>
<keyword evidence="1" id="KW-0687">Ribonucleoprotein</keyword>
<name>A0AAE1HUX6_9NEOP</name>
<feature type="non-terminal residue" evidence="1">
    <location>
        <position position="94"/>
    </location>
</feature>
<keyword evidence="2" id="KW-1185">Reference proteome</keyword>
<evidence type="ECO:0000313" key="1">
    <source>
        <dbReference type="EMBL" id="KAK3927912.1"/>
    </source>
</evidence>
<keyword evidence="1" id="KW-0689">Ribosomal protein</keyword>
<dbReference type="Proteomes" id="UP001219518">
    <property type="component" value="Unassembled WGS sequence"/>
</dbReference>
<reference evidence="1" key="1">
    <citation type="submission" date="2021-07" db="EMBL/GenBank/DDBJ databases">
        <authorList>
            <person name="Catto M.A."/>
            <person name="Jacobson A."/>
            <person name="Kennedy G."/>
            <person name="Labadie P."/>
            <person name="Hunt B.G."/>
            <person name="Srinivasan R."/>
        </authorList>
    </citation>
    <scope>NUCLEOTIDE SEQUENCE</scope>
    <source>
        <strain evidence="1">PL_HMW_Pooled</strain>
        <tissue evidence="1">Head</tissue>
    </source>
</reference>
<dbReference type="EMBL" id="JAHWGI010001301">
    <property type="protein sequence ID" value="KAK3927912.1"/>
    <property type="molecule type" value="Genomic_DNA"/>
</dbReference>
<gene>
    <name evidence="1" type="ORF">KUF71_016197</name>
</gene>
<proteinExistence type="predicted"/>
<dbReference type="GO" id="GO:0005840">
    <property type="term" value="C:ribosome"/>
    <property type="evidence" value="ECO:0007669"/>
    <property type="project" value="UniProtKB-KW"/>
</dbReference>
<protein>
    <submittedName>
        <fullName evidence="1">50S ribosomal protein L2, chloroplastic</fullName>
    </submittedName>
</protein>
<accession>A0AAE1HUX6</accession>
<dbReference type="AlphaFoldDB" id="A0AAE1HUX6"/>
<reference evidence="1" key="2">
    <citation type="journal article" date="2023" name="BMC Genomics">
        <title>Pest status, molecular evolution, and epigenetic factors derived from the genome assembly of Frankliniella fusca, a thysanopteran phytovirus vector.</title>
        <authorList>
            <person name="Catto M.A."/>
            <person name="Labadie P.E."/>
            <person name="Jacobson A.L."/>
            <person name="Kennedy G.G."/>
            <person name="Srinivasan R."/>
            <person name="Hunt B.G."/>
        </authorList>
    </citation>
    <scope>NUCLEOTIDE SEQUENCE</scope>
    <source>
        <strain evidence="1">PL_HMW_Pooled</strain>
    </source>
</reference>
<evidence type="ECO:0000313" key="2">
    <source>
        <dbReference type="Proteomes" id="UP001219518"/>
    </source>
</evidence>
<sequence>MQLIKKEGKISRENLYLFCLYHSRSCQRSLDLTLLNVLDGGSIDTIGSQLGGESVVGVLAEGDSLAGPDLGHEGPLEVLDLGVEVGLAGEDEGV</sequence>